<name>A0A518BUU7_9BACT</name>
<dbReference type="AlphaFoldDB" id="A0A518BUU7"/>
<organism evidence="1 2">
    <name type="scientific">Mucisphaera calidilacus</name>
    <dbReference type="NCBI Taxonomy" id="2527982"/>
    <lineage>
        <taxon>Bacteria</taxon>
        <taxon>Pseudomonadati</taxon>
        <taxon>Planctomycetota</taxon>
        <taxon>Phycisphaerae</taxon>
        <taxon>Phycisphaerales</taxon>
        <taxon>Phycisphaeraceae</taxon>
        <taxon>Mucisphaera</taxon>
    </lineage>
</organism>
<keyword evidence="2" id="KW-1185">Reference proteome</keyword>
<dbReference type="RefSeq" id="WP_145444910.1">
    <property type="nucleotide sequence ID" value="NZ_CP036280.1"/>
</dbReference>
<dbReference type="Proteomes" id="UP000320386">
    <property type="component" value="Chromosome"/>
</dbReference>
<sequence>MKPARRQPQDPFHYGDIRRRMIDETSHFLSEAMRGRIRTPRIPARQVSEGGYGDLRHNVMGKLLVRHFWRLWFASDKNPDDDAASGPSNGR</sequence>
<gene>
    <name evidence="1" type="ORF">Pan265_05950</name>
</gene>
<accession>A0A518BUU7</accession>
<evidence type="ECO:0000313" key="1">
    <source>
        <dbReference type="EMBL" id="QDU70760.1"/>
    </source>
</evidence>
<dbReference type="KEGG" id="mcad:Pan265_05950"/>
<protein>
    <submittedName>
        <fullName evidence="1">Uncharacterized protein</fullName>
    </submittedName>
</protein>
<evidence type="ECO:0000313" key="2">
    <source>
        <dbReference type="Proteomes" id="UP000320386"/>
    </source>
</evidence>
<proteinExistence type="predicted"/>
<reference evidence="1 2" key="1">
    <citation type="submission" date="2019-02" db="EMBL/GenBank/DDBJ databases">
        <title>Deep-cultivation of Planctomycetes and their phenomic and genomic characterization uncovers novel biology.</title>
        <authorList>
            <person name="Wiegand S."/>
            <person name="Jogler M."/>
            <person name="Boedeker C."/>
            <person name="Pinto D."/>
            <person name="Vollmers J."/>
            <person name="Rivas-Marin E."/>
            <person name="Kohn T."/>
            <person name="Peeters S.H."/>
            <person name="Heuer A."/>
            <person name="Rast P."/>
            <person name="Oberbeckmann S."/>
            <person name="Bunk B."/>
            <person name="Jeske O."/>
            <person name="Meyerdierks A."/>
            <person name="Storesund J.E."/>
            <person name="Kallscheuer N."/>
            <person name="Luecker S."/>
            <person name="Lage O.M."/>
            <person name="Pohl T."/>
            <person name="Merkel B.J."/>
            <person name="Hornburger P."/>
            <person name="Mueller R.-W."/>
            <person name="Bruemmer F."/>
            <person name="Labrenz M."/>
            <person name="Spormann A.M."/>
            <person name="Op den Camp H."/>
            <person name="Overmann J."/>
            <person name="Amann R."/>
            <person name="Jetten M.S.M."/>
            <person name="Mascher T."/>
            <person name="Medema M.H."/>
            <person name="Devos D.P."/>
            <person name="Kaster A.-K."/>
            <person name="Ovreas L."/>
            <person name="Rohde M."/>
            <person name="Galperin M.Y."/>
            <person name="Jogler C."/>
        </authorList>
    </citation>
    <scope>NUCLEOTIDE SEQUENCE [LARGE SCALE GENOMIC DNA]</scope>
    <source>
        <strain evidence="1 2">Pan265</strain>
    </source>
</reference>
<dbReference type="EMBL" id="CP036280">
    <property type="protein sequence ID" value="QDU70760.1"/>
    <property type="molecule type" value="Genomic_DNA"/>
</dbReference>